<dbReference type="Proteomes" id="UP000601435">
    <property type="component" value="Unassembled WGS sequence"/>
</dbReference>
<keyword evidence="3" id="KW-1185">Reference proteome</keyword>
<evidence type="ECO:0000313" key="2">
    <source>
        <dbReference type="EMBL" id="CAE7863874.1"/>
    </source>
</evidence>
<feature type="compositionally biased region" description="Polar residues" evidence="1">
    <location>
        <begin position="344"/>
        <end position="354"/>
    </location>
</feature>
<feature type="compositionally biased region" description="Basic and acidic residues" evidence="1">
    <location>
        <begin position="156"/>
        <end position="167"/>
    </location>
</feature>
<name>A0A813ACM6_9DINO</name>
<feature type="region of interest" description="Disordered" evidence="1">
    <location>
        <begin position="1"/>
        <end position="385"/>
    </location>
</feature>
<dbReference type="EMBL" id="CAJNJA010057920">
    <property type="protein sequence ID" value="CAE7863874.1"/>
    <property type="molecule type" value="Genomic_DNA"/>
</dbReference>
<feature type="compositionally biased region" description="Basic and acidic residues" evidence="1">
    <location>
        <begin position="137"/>
        <end position="148"/>
    </location>
</feature>
<feature type="compositionally biased region" description="Basic and acidic residues" evidence="1">
    <location>
        <begin position="269"/>
        <end position="279"/>
    </location>
</feature>
<sequence length="877" mass="97877">KGKEVEGARAQPEKPKKEKSQEDSGAVKQPQKEKKDKTQENNGAAGKEPQKEKKEKAQENSGASKEPQKEKKDKAQENSGASKEPQKEKKDKAQENSGVSKQPQKEKKDKAQENSGASKEPQKEKKDRAQENSGASKEPKKEKKDKAQENSGATSKEPKKEKKDKAQENSGATSKEPQKEKKDKTQENSGAASKEPQKKKEQTEENSGAASKEPHKKKDKTEENSGAASKEPQKKKKDKTEENSGAASKEPQKEKKEKTEENSGAASKEPQKEKKDKTQENSGAAQKKKDKTPENSGETKPPQKEKKNESEENGATRGREKEKKESPGSQVPKRLRSKSKDPSRQTPIESSSATKSKKDKKEKKDKKDKDKKLKKEKKEKKASTDVKVEIVPASRHLRGYAGDWKMTFRTKLPAMQAQRPAQGTRRVTQLSEEEKGKILAMASNKDMPRPERFGMLKTFIVQQSVASIEVEAPDSVKGRMYKVLKEVVEEKQTGSEGKSQMKLGGRVNEASAKKLLAKQLGEFAGNLESIGFLDVKTGRISGKKQKKALTPEQQTFKDMKLASNKLENQSKTIPAKLAEIEGLKIRNCTELVAALHDMEGKVETALNKAKDMLEGQKTCPDVEGWTDFMEQQLTPVINLADHDIKDASKRIQNHKNTEKNKMKANAATANDENEASDDEHGDDDEDEDEESGSTSRVCTCFCSSAHTQDLNLETTVAERVQSRMDGEEFLHSTKEMRSTFKRMMNTADFIQYGCKANPWVQLPGFHPSMVVFDWLHVVDLALIPDSAASCLIELTEVPLEQGGIFSGSDQNERLRAAYVDFIAECRKHKISRLRARLGFICSNHQTQLMIQEAERKFSRCLSAEHYVLGCLLLAAWN</sequence>
<feature type="region of interest" description="Disordered" evidence="1">
    <location>
        <begin position="651"/>
        <end position="693"/>
    </location>
</feature>
<gene>
    <name evidence="2" type="ORF">SNEC2469_LOCUS27482</name>
</gene>
<organism evidence="2 3">
    <name type="scientific">Symbiodinium necroappetens</name>
    <dbReference type="NCBI Taxonomy" id="1628268"/>
    <lineage>
        <taxon>Eukaryota</taxon>
        <taxon>Sar</taxon>
        <taxon>Alveolata</taxon>
        <taxon>Dinophyceae</taxon>
        <taxon>Suessiales</taxon>
        <taxon>Symbiodiniaceae</taxon>
        <taxon>Symbiodinium</taxon>
    </lineage>
</organism>
<evidence type="ECO:0000256" key="1">
    <source>
        <dbReference type="SAM" id="MobiDB-lite"/>
    </source>
</evidence>
<feature type="compositionally biased region" description="Basic and acidic residues" evidence="1">
    <location>
        <begin position="317"/>
        <end position="326"/>
    </location>
</feature>
<feature type="compositionally biased region" description="Basic and acidic residues" evidence="1">
    <location>
        <begin position="30"/>
        <end position="39"/>
    </location>
</feature>
<proteinExistence type="predicted"/>
<feature type="non-terminal residue" evidence="2">
    <location>
        <position position="877"/>
    </location>
</feature>
<feature type="compositionally biased region" description="Basic and acidic residues" evidence="1">
    <location>
        <begin position="250"/>
        <end position="261"/>
    </location>
</feature>
<feature type="compositionally biased region" description="Basic and acidic residues" evidence="1">
    <location>
        <begin position="84"/>
        <end position="94"/>
    </location>
</feature>
<feature type="compositionally biased region" description="Basic and acidic residues" evidence="1">
    <location>
        <begin position="103"/>
        <end position="112"/>
    </location>
</feature>
<feature type="compositionally biased region" description="Basic and acidic residues" evidence="1">
    <location>
        <begin position="1"/>
        <end position="22"/>
    </location>
</feature>
<feature type="compositionally biased region" description="Acidic residues" evidence="1">
    <location>
        <begin position="671"/>
        <end position="691"/>
    </location>
</feature>
<feature type="compositionally biased region" description="Basic and acidic residues" evidence="1">
    <location>
        <begin position="120"/>
        <end position="130"/>
    </location>
</feature>
<feature type="compositionally biased region" description="Basic and acidic residues" evidence="1">
    <location>
        <begin position="66"/>
        <end position="76"/>
    </location>
</feature>
<protein>
    <submittedName>
        <fullName evidence="2">Uncharacterized protein</fullName>
    </submittedName>
</protein>
<feature type="compositionally biased region" description="Basic and acidic residues" evidence="1">
    <location>
        <begin position="176"/>
        <end position="186"/>
    </location>
</feature>
<feature type="compositionally biased region" description="Basic and acidic residues" evidence="1">
    <location>
        <begin position="48"/>
        <end position="58"/>
    </location>
</feature>
<accession>A0A813ACM6</accession>
<reference evidence="2" key="1">
    <citation type="submission" date="2021-02" db="EMBL/GenBank/DDBJ databases">
        <authorList>
            <person name="Dougan E. K."/>
            <person name="Rhodes N."/>
            <person name="Thang M."/>
            <person name="Chan C."/>
        </authorList>
    </citation>
    <scope>NUCLEOTIDE SEQUENCE</scope>
</reference>
<dbReference type="AlphaFoldDB" id="A0A813ACM6"/>
<feature type="compositionally biased region" description="Basic and acidic residues" evidence="1">
    <location>
        <begin position="301"/>
        <end position="310"/>
    </location>
</feature>
<feature type="compositionally biased region" description="Basic residues" evidence="1">
    <location>
        <begin position="355"/>
        <end position="364"/>
    </location>
</feature>
<comment type="caution">
    <text evidence="2">The sequence shown here is derived from an EMBL/GenBank/DDBJ whole genome shotgun (WGS) entry which is preliminary data.</text>
</comment>
<evidence type="ECO:0000313" key="3">
    <source>
        <dbReference type="Proteomes" id="UP000601435"/>
    </source>
</evidence>
<feature type="compositionally biased region" description="Basic and acidic residues" evidence="1">
    <location>
        <begin position="651"/>
        <end position="661"/>
    </location>
</feature>